<dbReference type="EMBL" id="JAERRJ010000008">
    <property type="protein sequence ID" value="MBL1076855.1"/>
    <property type="molecule type" value="Genomic_DNA"/>
</dbReference>
<evidence type="ECO:0000313" key="2">
    <source>
        <dbReference type="EMBL" id="MBL1076855.1"/>
    </source>
</evidence>
<dbReference type="Proteomes" id="UP000602198">
    <property type="component" value="Unassembled WGS sequence"/>
</dbReference>
<comment type="caution">
    <text evidence="2">The sequence shown here is derived from an EMBL/GenBank/DDBJ whole genome shotgun (WGS) entry which is preliminary data.</text>
</comment>
<dbReference type="RefSeq" id="WP_201949450.1">
    <property type="nucleotide sequence ID" value="NZ_JAERRJ010000008.1"/>
</dbReference>
<dbReference type="InterPro" id="IPR001387">
    <property type="entry name" value="Cro/C1-type_HTH"/>
</dbReference>
<dbReference type="Gene3D" id="1.10.260.40">
    <property type="entry name" value="lambda repressor-like DNA-binding domains"/>
    <property type="match status" value="1"/>
</dbReference>
<protein>
    <submittedName>
        <fullName evidence="2">Helix-turn-helix transcriptional regulator</fullName>
    </submittedName>
</protein>
<dbReference type="InterPro" id="IPR010982">
    <property type="entry name" value="Lambda_DNA-bd_dom_sf"/>
</dbReference>
<proteinExistence type="predicted"/>
<name>A0ABS1M9P0_9NOCA</name>
<sequence length="154" mass="16906">MTRVTLAPPREQERRTRAPHSRRFAARLDWLLNYGAAQAPLTTLQVVADLAAQGHSVSPGYLSQLRTGVRPAPSNALVTALARYFEVDEEYFYAPSPTTEHHDRAVAELFAHPRLRRLLSAACDLSAESQELLAEVAGRLYAGEYDTTATAATA</sequence>
<feature type="domain" description="HTH cro/C1-type" evidence="1">
    <location>
        <begin position="57"/>
        <end position="92"/>
    </location>
</feature>
<accession>A0ABS1M9P0</accession>
<gene>
    <name evidence="2" type="ORF">JK358_20885</name>
</gene>
<organism evidence="2 3">
    <name type="scientific">Nocardia acididurans</name>
    <dbReference type="NCBI Taxonomy" id="2802282"/>
    <lineage>
        <taxon>Bacteria</taxon>
        <taxon>Bacillati</taxon>
        <taxon>Actinomycetota</taxon>
        <taxon>Actinomycetes</taxon>
        <taxon>Mycobacteriales</taxon>
        <taxon>Nocardiaceae</taxon>
        <taxon>Nocardia</taxon>
    </lineage>
</organism>
<evidence type="ECO:0000313" key="3">
    <source>
        <dbReference type="Proteomes" id="UP000602198"/>
    </source>
</evidence>
<keyword evidence="3" id="KW-1185">Reference proteome</keyword>
<reference evidence="2 3" key="1">
    <citation type="submission" date="2021-01" db="EMBL/GenBank/DDBJ databases">
        <title>WGS of actinomycetes isolated from Thailand.</title>
        <authorList>
            <person name="Thawai C."/>
        </authorList>
    </citation>
    <scope>NUCLEOTIDE SEQUENCE [LARGE SCALE GENOMIC DNA]</scope>
    <source>
        <strain evidence="2 3">LPG 2</strain>
    </source>
</reference>
<dbReference type="SUPFAM" id="SSF47413">
    <property type="entry name" value="lambda repressor-like DNA-binding domains"/>
    <property type="match status" value="1"/>
</dbReference>
<dbReference type="PROSITE" id="PS50943">
    <property type="entry name" value="HTH_CROC1"/>
    <property type="match status" value="1"/>
</dbReference>
<evidence type="ECO:0000259" key="1">
    <source>
        <dbReference type="PROSITE" id="PS50943"/>
    </source>
</evidence>